<feature type="domain" description="GH16" evidence="3">
    <location>
        <begin position="54"/>
        <end position="298"/>
    </location>
</feature>
<evidence type="ECO:0000313" key="5">
    <source>
        <dbReference type="Proteomes" id="UP000655410"/>
    </source>
</evidence>
<accession>A0ABQ2NEV5</accession>
<dbReference type="CDD" id="cd08023">
    <property type="entry name" value="GH16_laminarinase_like"/>
    <property type="match status" value="1"/>
</dbReference>
<dbReference type="InterPro" id="IPR013320">
    <property type="entry name" value="ConA-like_dom_sf"/>
</dbReference>
<dbReference type="PROSITE" id="PS51762">
    <property type="entry name" value="GH16_2"/>
    <property type="match status" value="1"/>
</dbReference>
<dbReference type="PROSITE" id="PS51257">
    <property type="entry name" value="PROKAR_LIPOPROTEIN"/>
    <property type="match status" value="1"/>
</dbReference>
<name>A0ABQ2NEV5_9ACTN</name>
<evidence type="ECO:0000256" key="1">
    <source>
        <dbReference type="ARBA" id="ARBA00006865"/>
    </source>
</evidence>
<dbReference type="EMBL" id="BMNI01000013">
    <property type="protein sequence ID" value="GGO93627.1"/>
    <property type="molecule type" value="Genomic_DNA"/>
</dbReference>
<keyword evidence="5" id="KW-1185">Reference proteome</keyword>
<protein>
    <submittedName>
        <fullName evidence="4">Beta-glucanase</fullName>
    </submittedName>
</protein>
<gene>
    <name evidence="4" type="ORF">GCM10011584_32770</name>
</gene>
<proteinExistence type="inferred from homology"/>
<comment type="caution">
    <text evidence="4">The sequence shown here is derived from an EMBL/GenBank/DDBJ whole genome shotgun (WGS) entry which is preliminary data.</text>
</comment>
<dbReference type="Proteomes" id="UP000655410">
    <property type="component" value="Unassembled WGS sequence"/>
</dbReference>
<feature type="signal peptide" evidence="2">
    <location>
        <begin position="1"/>
        <end position="28"/>
    </location>
</feature>
<evidence type="ECO:0000256" key="2">
    <source>
        <dbReference type="SAM" id="SignalP"/>
    </source>
</evidence>
<dbReference type="Gene3D" id="2.60.120.200">
    <property type="match status" value="1"/>
</dbReference>
<dbReference type="PANTHER" id="PTHR10963:SF55">
    <property type="entry name" value="GLYCOSIDE HYDROLASE FAMILY 16 PROTEIN"/>
    <property type="match status" value="1"/>
</dbReference>
<reference evidence="5" key="1">
    <citation type="journal article" date="2019" name="Int. J. Syst. Evol. Microbiol.">
        <title>The Global Catalogue of Microorganisms (GCM) 10K type strain sequencing project: providing services to taxonomists for standard genome sequencing and annotation.</title>
        <authorList>
            <consortium name="The Broad Institute Genomics Platform"/>
            <consortium name="The Broad Institute Genome Sequencing Center for Infectious Disease"/>
            <person name="Wu L."/>
            <person name="Ma J."/>
        </authorList>
    </citation>
    <scope>NUCLEOTIDE SEQUENCE [LARGE SCALE GENOMIC DNA]</scope>
    <source>
        <strain evidence="5">CGMCC 4.7371</strain>
    </source>
</reference>
<organism evidence="4 5">
    <name type="scientific">Nocardioides phosphati</name>
    <dbReference type="NCBI Taxonomy" id="1867775"/>
    <lineage>
        <taxon>Bacteria</taxon>
        <taxon>Bacillati</taxon>
        <taxon>Actinomycetota</taxon>
        <taxon>Actinomycetes</taxon>
        <taxon>Propionibacteriales</taxon>
        <taxon>Nocardioidaceae</taxon>
        <taxon>Nocardioides</taxon>
    </lineage>
</organism>
<feature type="chain" id="PRO_5045708734" evidence="2">
    <location>
        <begin position="29"/>
        <end position="298"/>
    </location>
</feature>
<dbReference type="InterPro" id="IPR050546">
    <property type="entry name" value="Glycosyl_Hydrlase_16"/>
</dbReference>
<comment type="similarity">
    <text evidence="1">Belongs to the glycosyl hydrolase 16 family.</text>
</comment>
<evidence type="ECO:0000259" key="3">
    <source>
        <dbReference type="PROSITE" id="PS51762"/>
    </source>
</evidence>
<dbReference type="PANTHER" id="PTHR10963">
    <property type="entry name" value="GLYCOSYL HYDROLASE-RELATED"/>
    <property type="match status" value="1"/>
</dbReference>
<dbReference type="SUPFAM" id="SSF49899">
    <property type="entry name" value="Concanavalin A-like lectins/glucanases"/>
    <property type="match status" value="1"/>
</dbReference>
<evidence type="ECO:0000313" key="4">
    <source>
        <dbReference type="EMBL" id="GGO93627.1"/>
    </source>
</evidence>
<dbReference type="InterPro" id="IPR000757">
    <property type="entry name" value="Beta-glucanase-like"/>
</dbReference>
<dbReference type="RefSeq" id="WP_188785111.1">
    <property type="nucleotide sequence ID" value="NZ_BMNI01000013.1"/>
</dbReference>
<dbReference type="Pfam" id="PF00722">
    <property type="entry name" value="Glyco_hydro_16"/>
    <property type="match status" value="1"/>
</dbReference>
<sequence>MRRSSGALGSLVLSACLLTTGGPGTAPAVATTASTTSASCGTELLVSNDHTFACSWSDDFTQSSLDTAKWTPFDTSANGYTTASRECYRPDTRNVEVRNGTLRLTVRREVFPITCTTPSGSFKTRYTAGGVMTWSKFTQTYGRFDFRAAFPAASAGLQSALWLYPQELTYGRWPASGEIDAAEYYGTYPDRAIPALHYTTSLLGSQLSGLGCYRSDPQQFHTYTVEWTPGMLRFLQDGAECWRHSPQADGLTSPAPFDQPFFLLLNQALGAGANLVTSSTRLPATMSVDYVRVWSLAS</sequence>
<keyword evidence="2" id="KW-0732">Signal</keyword>